<proteinExistence type="predicted"/>
<sequence length="73" mass="7885">MHCLQACIPTISTGTCPPSVAGPYAAWMPHKRLQGCTCGVSRDGRRARASQPSRRSSLCPLRPPFDHLHDGGE</sequence>
<feature type="region of interest" description="Disordered" evidence="1">
    <location>
        <begin position="43"/>
        <end position="73"/>
    </location>
</feature>
<reference evidence="2 3" key="1">
    <citation type="submission" date="2016-08" db="EMBL/GenBank/DDBJ databases">
        <authorList>
            <person name="Seilhamer J.J."/>
        </authorList>
    </citation>
    <scope>NUCLEOTIDE SEQUENCE [LARGE SCALE GENOMIC DNA]</scope>
    <source>
        <strain evidence="2 3">CFBP2542</strain>
    </source>
</reference>
<dbReference type="Proteomes" id="UP000239561">
    <property type="component" value="Unassembled WGS sequence"/>
</dbReference>
<organism evidence="2 3">
    <name type="scientific">Xanthomonas cucurbitae</name>
    <dbReference type="NCBI Taxonomy" id="56453"/>
    <lineage>
        <taxon>Bacteria</taxon>
        <taxon>Pseudomonadati</taxon>
        <taxon>Pseudomonadota</taxon>
        <taxon>Gammaproteobacteria</taxon>
        <taxon>Lysobacterales</taxon>
        <taxon>Lysobacteraceae</taxon>
        <taxon>Xanthomonas</taxon>
    </lineage>
</organism>
<evidence type="ECO:0000313" key="3">
    <source>
        <dbReference type="Proteomes" id="UP000239561"/>
    </source>
</evidence>
<accession>A0A2S7DWI6</accession>
<dbReference type="EMBL" id="MDED01000003">
    <property type="protein sequence ID" value="PPU78161.1"/>
    <property type="molecule type" value="Genomic_DNA"/>
</dbReference>
<protein>
    <submittedName>
        <fullName evidence="2">Uncharacterized protein</fullName>
    </submittedName>
</protein>
<comment type="caution">
    <text evidence="2">The sequence shown here is derived from an EMBL/GenBank/DDBJ whole genome shotgun (WGS) entry which is preliminary data.</text>
</comment>
<evidence type="ECO:0000313" key="2">
    <source>
        <dbReference type="EMBL" id="PPU78161.1"/>
    </source>
</evidence>
<feature type="compositionally biased region" description="Basic and acidic residues" evidence="1">
    <location>
        <begin position="64"/>
        <end position="73"/>
    </location>
</feature>
<gene>
    <name evidence="2" type="ORF">XcuCFBP2542_02700</name>
</gene>
<evidence type="ECO:0000256" key="1">
    <source>
        <dbReference type="SAM" id="MobiDB-lite"/>
    </source>
</evidence>
<dbReference type="AlphaFoldDB" id="A0A2S7DWI6"/>
<name>A0A2S7DWI6_9XANT</name>